<dbReference type="AlphaFoldDB" id="A0A4Q9N396"/>
<dbReference type="Proteomes" id="UP000292957">
    <property type="component" value="Unassembled WGS sequence"/>
</dbReference>
<name>A0A4Q9N396_9APHY</name>
<organism evidence="1">
    <name type="scientific">Dichomitus squalens</name>
    <dbReference type="NCBI Taxonomy" id="114155"/>
    <lineage>
        <taxon>Eukaryota</taxon>
        <taxon>Fungi</taxon>
        <taxon>Dikarya</taxon>
        <taxon>Basidiomycota</taxon>
        <taxon>Agaricomycotina</taxon>
        <taxon>Agaricomycetes</taxon>
        <taxon>Polyporales</taxon>
        <taxon>Polyporaceae</taxon>
        <taxon>Dichomitus</taxon>
    </lineage>
</organism>
<gene>
    <name evidence="1" type="ORF">BD311DRAFT_747767</name>
</gene>
<sequence>MPSPNRISLQTTRFAWHNELHPHHCRLRAHRGTADHEQCHHVLSLLCSLASHLRPILPSWMHELRSRSANQPAEGLLAVPGPCARATQYIKALPLAQFPHSCARARTVASEVFTEAQSFADCKLHIRTRLLASAFSNFWKTP</sequence>
<evidence type="ECO:0000313" key="1">
    <source>
        <dbReference type="EMBL" id="TBU33682.1"/>
    </source>
</evidence>
<protein>
    <submittedName>
        <fullName evidence="1">Uncharacterized protein</fullName>
    </submittedName>
</protein>
<feature type="non-terminal residue" evidence="1">
    <location>
        <position position="142"/>
    </location>
</feature>
<accession>A0A4Q9N396</accession>
<reference evidence="1" key="1">
    <citation type="submission" date="2019-01" db="EMBL/GenBank/DDBJ databases">
        <title>Draft genome sequences of three monokaryotic isolates of the white-rot basidiomycete fungus Dichomitus squalens.</title>
        <authorList>
            <consortium name="DOE Joint Genome Institute"/>
            <person name="Lopez S.C."/>
            <person name="Andreopoulos B."/>
            <person name="Pangilinan J."/>
            <person name="Lipzen A."/>
            <person name="Riley R."/>
            <person name="Ahrendt S."/>
            <person name="Ng V."/>
            <person name="Barry K."/>
            <person name="Daum C."/>
            <person name="Grigoriev I.V."/>
            <person name="Hilden K.S."/>
            <person name="Makela M.R."/>
            <person name="de Vries R.P."/>
        </authorList>
    </citation>
    <scope>NUCLEOTIDE SEQUENCE [LARGE SCALE GENOMIC DNA]</scope>
    <source>
        <strain evidence="1">OM18370.1</strain>
    </source>
</reference>
<proteinExistence type="predicted"/>
<dbReference type="OrthoDB" id="2746023at2759"/>
<dbReference type="EMBL" id="ML143390">
    <property type="protein sequence ID" value="TBU33682.1"/>
    <property type="molecule type" value="Genomic_DNA"/>
</dbReference>